<dbReference type="AlphaFoldDB" id="A0AA39MI88"/>
<protein>
    <submittedName>
        <fullName evidence="1">Uncharacterized protein</fullName>
    </submittedName>
</protein>
<accession>A0AA39MI88</accession>
<organism evidence="1 2">
    <name type="scientific">Armillaria borealis</name>
    <dbReference type="NCBI Taxonomy" id="47425"/>
    <lineage>
        <taxon>Eukaryota</taxon>
        <taxon>Fungi</taxon>
        <taxon>Dikarya</taxon>
        <taxon>Basidiomycota</taxon>
        <taxon>Agaricomycotina</taxon>
        <taxon>Agaricomycetes</taxon>
        <taxon>Agaricomycetidae</taxon>
        <taxon>Agaricales</taxon>
        <taxon>Marasmiineae</taxon>
        <taxon>Physalacriaceae</taxon>
        <taxon>Armillaria</taxon>
    </lineage>
</organism>
<evidence type="ECO:0000313" key="1">
    <source>
        <dbReference type="EMBL" id="KAK0434435.1"/>
    </source>
</evidence>
<dbReference type="EMBL" id="JAUEPT010000071">
    <property type="protein sequence ID" value="KAK0434435.1"/>
    <property type="molecule type" value="Genomic_DNA"/>
</dbReference>
<gene>
    <name evidence="1" type="ORF">EV421DRAFT_1335722</name>
</gene>
<name>A0AA39MI88_9AGAR</name>
<evidence type="ECO:0000313" key="2">
    <source>
        <dbReference type="Proteomes" id="UP001175226"/>
    </source>
</evidence>
<sequence>MHIVSAHEMYCLIRAGAMRRSRSFASRLFRDAHSLVKTFVPCTGILLWVLDIQNPTGIDLIDEELPNINKPPSQMDNDYCKVLFNCRGLIETHNFPFVQLDYVPILPFPLVLQRRMHGYTSPCIIESYRRSQTRMGKDVAMEAYLARDPKWEPWLIQLSGQCSFPQFLTNICIALPHVTPVVEQYLALSAHLSSVPQGPIDDMYLPLTKIPVAARHVPDDICWILDSYRVKEQSKLRSPNFFHPLYTICQYVSLLSGTHAPGDFPWYSRLPLYTLCCHLGT</sequence>
<proteinExistence type="predicted"/>
<reference evidence="1" key="1">
    <citation type="submission" date="2023-06" db="EMBL/GenBank/DDBJ databases">
        <authorList>
            <consortium name="Lawrence Berkeley National Laboratory"/>
            <person name="Ahrendt S."/>
            <person name="Sahu N."/>
            <person name="Indic B."/>
            <person name="Wong-Bajracharya J."/>
            <person name="Merenyi Z."/>
            <person name="Ke H.-M."/>
            <person name="Monk M."/>
            <person name="Kocsube S."/>
            <person name="Drula E."/>
            <person name="Lipzen A."/>
            <person name="Balint B."/>
            <person name="Henrissat B."/>
            <person name="Andreopoulos B."/>
            <person name="Martin F.M."/>
            <person name="Harder C.B."/>
            <person name="Rigling D."/>
            <person name="Ford K.L."/>
            <person name="Foster G.D."/>
            <person name="Pangilinan J."/>
            <person name="Papanicolaou A."/>
            <person name="Barry K."/>
            <person name="LaButti K."/>
            <person name="Viragh M."/>
            <person name="Koriabine M."/>
            <person name="Yan M."/>
            <person name="Riley R."/>
            <person name="Champramary S."/>
            <person name="Plett K.L."/>
            <person name="Tsai I.J."/>
            <person name="Slot J."/>
            <person name="Sipos G."/>
            <person name="Plett J."/>
            <person name="Nagy L.G."/>
            <person name="Grigoriev I.V."/>
        </authorList>
    </citation>
    <scope>NUCLEOTIDE SEQUENCE</scope>
    <source>
        <strain evidence="1">FPL87.14</strain>
    </source>
</reference>
<dbReference type="Proteomes" id="UP001175226">
    <property type="component" value="Unassembled WGS sequence"/>
</dbReference>
<keyword evidence="2" id="KW-1185">Reference proteome</keyword>
<comment type="caution">
    <text evidence="1">The sequence shown here is derived from an EMBL/GenBank/DDBJ whole genome shotgun (WGS) entry which is preliminary data.</text>
</comment>